<dbReference type="InterPro" id="IPR049311">
    <property type="entry name" value="GIY_YIG_cat"/>
</dbReference>
<dbReference type="EMBL" id="RCNR01000031">
    <property type="protein sequence ID" value="MUH37070.1"/>
    <property type="molecule type" value="Genomic_DNA"/>
</dbReference>
<accession>A0A7X3D2W6</accession>
<sequence length="274" mass="30936">MTLHVAIQEVLKEKARPLRTSEIAGILNENGLYRKGNGSLIKAGQISARINNYPHLFTKLNGVISLKSSTGVPVKKIKKISMRRVMVDTNDNTPVLVEKLMKPKNFNSIPEVENKVPDRPGLYCIRIVNPKSLKPFLTKALLERGHNIIYIGLASKSLKKRFLGQELRAKGHGTFFRSLGAVLGFTPEKGSLVGKKNQNNYKFSKSDEQQIVAWINKNLIVNWVEVIDNLNIIENTLLKEYQPLLNLTGNPGRLIEVKQLRDECKRVARENAKY</sequence>
<gene>
    <name evidence="2" type="ORF">D9O36_14555</name>
</gene>
<evidence type="ECO:0000259" key="1">
    <source>
        <dbReference type="Pfam" id="PF20815"/>
    </source>
</evidence>
<dbReference type="AlphaFoldDB" id="A0A7X3D2W6"/>
<proteinExistence type="predicted"/>
<keyword evidence="3" id="KW-1185">Reference proteome</keyword>
<protein>
    <recommendedName>
        <fullName evidence="1">GIY-YIG catalytic domain-containing protein</fullName>
    </recommendedName>
</protein>
<name>A0A7X3D2W6_9FLAO</name>
<feature type="domain" description="GIY-YIG catalytic" evidence="1">
    <location>
        <begin position="121"/>
        <end position="253"/>
    </location>
</feature>
<dbReference type="Pfam" id="PF20815">
    <property type="entry name" value="GIY_YIG_2"/>
    <property type="match status" value="1"/>
</dbReference>
<reference evidence="2 3" key="1">
    <citation type="journal article" date="2019" name="Mar. Drugs">
        <title>Comparative Genomics and CAZyme Genome Repertoires of Marine Zobellia amurskyensis KMM 3526(T) and Zobellia laminariae KMM 3676(T).</title>
        <authorList>
            <person name="Chernysheva N."/>
            <person name="Bystritskaya E."/>
            <person name="Stenkova A."/>
            <person name="Golovkin I."/>
            <person name="Nedashkovskaya O."/>
            <person name="Isaeva M."/>
        </authorList>
    </citation>
    <scope>NUCLEOTIDE SEQUENCE [LARGE SCALE GENOMIC DNA]</scope>
    <source>
        <strain evidence="2 3">KMM 3526</strain>
    </source>
</reference>
<dbReference type="Proteomes" id="UP000540519">
    <property type="component" value="Unassembled WGS sequence"/>
</dbReference>
<evidence type="ECO:0000313" key="2">
    <source>
        <dbReference type="EMBL" id="MUH37070.1"/>
    </source>
</evidence>
<organism evidence="2 3">
    <name type="scientific">Zobellia amurskyensis</name>
    <dbReference type="NCBI Taxonomy" id="248905"/>
    <lineage>
        <taxon>Bacteria</taxon>
        <taxon>Pseudomonadati</taxon>
        <taxon>Bacteroidota</taxon>
        <taxon>Flavobacteriia</taxon>
        <taxon>Flavobacteriales</taxon>
        <taxon>Flavobacteriaceae</taxon>
        <taxon>Zobellia</taxon>
    </lineage>
</organism>
<evidence type="ECO:0000313" key="3">
    <source>
        <dbReference type="Proteomes" id="UP000540519"/>
    </source>
</evidence>
<comment type="caution">
    <text evidence="2">The sequence shown here is derived from an EMBL/GenBank/DDBJ whole genome shotgun (WGS) entry which is preliminary data.</text>
</comment>